<feature type="compositionally biased region" description="Basic and acidic residues" evidence="1">
    <location>
        <begin position="55"/>
        <end position="66"/>
    </location>
</feature>
<sequence>MSPWAHNSPSQHLPQSLYELSSRLAAPGSRSLTLERYSSSSHHIQVSRGTVTFSERSDGTSREGTHRRPSGMVTPARAPLHSDYYKPSKVRSSAGDRKLRALPPEILIQVFEMLFDDHNSALLSKEQALRALNRSIQMLSRCCLVSRLWYSAARGVLYTRRLVLCNIKTARLLLRTLQGNTGSPYPVRHLCFCYQNPYDAVGEQTFAQIVTRIVSLCPELWCLEAEWGPLEFPFLASLPVFQSLQWLRVTSQYLDLLAPLLPHLPNLTRLNIIYLIADSSRPGREMRRIAPPTFRLKTLQLSQAELTLSQYQWLLASSSHSLEYLELQQLSRSADLLGRTIGRAVSSLHVKGPADSPRKGDPDLVDALPHFPKLKSLRVSGYGWQWQKLFYNIAADLRSLAVTYSRDAAEILVVALANPKWQPGLRTVTAFHYAGGGNEVGRSLDAQLEYACSKRAINLFRVPGGTIM</sequence>
<dbReference type="InterPro" id="IPR001810">
    <property type="entry name" value="F-box_dom"/>
</dbReference>
<dbReference type="InterPro" id="IPR032675">
    <property type="entry name" value="LRR_dom_sf"/>
</dbReference>
<evidence type="ECO:0000259" key="2">
    <source>
        <dbReference type="Pfam" id="PF12937"/>
    </source>
</evidence>
<dbReference type="Pfam" id="PF12937">
    <property type="entry name" value="F-box-like"/>
    <property type="match status" value="1"/>
</dbReference>
<dbReference type="SUPFAM" id="SSF52047">
    <property type="entry name" value="RNI-like"/>
    <property type="match status" value="1"/>
</dbReference>
<feature type="region of interest" description="Disordered" evidence="1">
    <location>
        <begin position="45"/>
        <end position="80"/>
    </location>
</feature>
<dbReference type="EMBL" id="CM032184">
    <property type="protein sequence ID" value="KAG7093732.1"/>
    <property type="molecule type" value="Genomic_DNA"/>
</dbReference>
<evidence type="ECO:0000256" key="1">
    <source>
        <dbReference type="SAM" id="MobiDB-lite"/>
    </source>
</evidence>
<comment type="caution">
    <text evidence="3">The sequence shown here is derived from an EMBL/GenBank/DDBJ whole genome shotgun (WGS) entry which is preliminary data.</text>
</comment>
<gene>
    <name evidence="3" type="ORF">E1B28_007384</name>
</gene>
<dbReference type="KEGG" id="more:E1B28_007384"/>
<dbReference type="OrthoDB" id="2672295at2759"/>
<name>A0A9P7S1Q9_9AGAR</name>
<reference evidence="3" key="1">
    <citation type="journal article" date="2021" name="Genome Biol. Evol.">
        <title>The assembled and annotated genome of the fairy-ring fungus Marasmius oreades.</title>
        <authorList>
            <person name="Hiltunen M."/>
            <person name="Ament-Velasquez S.L."/>
            <person name="Johannesson H."/>
        </authorList>
    </citation>
    <scope>NUCLEOTIDE SEQUENCE</scope>
    <source>
        <strain evidence="3">03SP1</strain>
    </source>
</reference>
<dbReference type="Proteomes" id="UP001049176">
    <property type="component" value="Chromosome 4"/>
</dbReference>
<protein>
    <recommendedName>
        <fullName evidence="2">F-box domain-containing protein</fullName>
    </recommendedName>
</protein>
<organism evidence="3 4">
    <name type="scientific">Marasmius oreades</name>
    <name type="common">fairy-ring Marasmius</name>
    <dbReference type="NCBI Taxonomy" id="181124"/>
    <lineage>
        <taxon>Eukaryota</taxon>
        <taxon>Fungi</taxon>
        <taxon>Dikarya</taxon>
        <taxon>Basidiomycota</taxon>
        <taxon>Agaricomycotina</taxon>
        <taxon>Agaricomycetes</taxon>
        <taxon>Agaricomycetidae</taxon>
        <taxon>Agaricales</taxon>
        <taxon>Marasmiineae</taxon>
        <taxon>Marasmiaceae</taxon>
        <taxon>Marasmius</taxon>
    </lineage>
</organism>
<dbReference type="Gene3D" id="3.80.10.10">
    <property type="entry name" value="Ribonuclease Inhibitor"/>
    <property type="match status" value="1"/>
</dbReference>
<accession>A0A9P7S1Q9</accession>
<proteinExistence type="predicted"/>
<dbReference type="GeneID" id="66076460"/>
<evidence type="ECO:0000313" key="3">
    <source>
        <dbReference type="EMBL" id="KAG7093732.1"/>
    </source>
</evidence>
<dbReference type="AlphaFoldDB" id="A0A9P7S1Q9"/>
<feature type="compositionally biased region" description="Polar residues" evidence="1">
    <location>
        <begin position="45"/>
        <end position="54"/>
    </location>
</feature>
<evidence type="ECO:0000313" key="4">
    <source>
        <dbReference type="Proteomes" id="UP001049176"/>
    </source>
</evidence>
<keyword evidence="4" id="KW-1185">Reference proteome</keyword>
<feature type="domain" description="F-box" evidence="2">
    <location>
        <begin position="100"/>
        <end position="160"/>
    </location>
</feature>
<dbReference type="RefSeq" id="XP_043010202.1">
    <property type="nucleotide sequence ID" value="XM_043152116.1"/>
</dbReference>